<proteinExistence type="inferred from homology"/>
<keyword evidence="2 9" id="KW-0479">Metal-binding</keyword>
<evidence type="ECO:0000259" key="10">
    <source>
        <dbReference type="Pfam" id="PF00294"/>
    </source>
</evidence>
<keyword evidence="1 9" id="KW-0808">Transferase</keyword>
<feature type="binding site" evidence="9">
    <location>
        <position position="243"/>
    </location>
    <ligand>
        <name>K(+)</name>
        <dbReference type="ChEBI" id="CHEBI:29103"/>
    </ligand>
</feature>
<accession>A0A939T3D6</accession>
<keyword evidence="3 9" id="KW-0547">Nucleotide-binding</keyword>
<evidence type="ECO:0000256" key="3">
    <source>
        <dbReference type="ARBA" id="ARBA00022741"/>
    </source>
</evidence>
<feature type="binding site" evidence="9">
    <location>
        <position position="245"/>
    </location>
    <ligand>
        <name>K(+)</name>
        <dbReference type="ChEBI" id="CHEBI:29103"/>
    </ligand>
</feature>
<evidence type="ECO:0000256" key="7">
    <source>
        <dbReference type="ARBA" id="ARBA00022958"/>
    </source>
</evidence>
<evidence type="ECO:0000256" key="5">
    <source>
        <dbReference type="ARBA" id="ARBA00022840"/>
    </source>
</evidence>
<comment type="caution">
    <text evidence="9">Lacks conserved residue(s) required for the propagation of feature annotation.</text>
</comment>
<feature type="binding site" evidence="9">
    <location>
        <position position="284"/>
    </location>
    <ligand>
        <name>K(+)</name>
        <dbReference type="ChEBI" id="CHEBI:29103"/>
    </ligand>
</feature>
<evidence type="ECO:0000256" key="2">
    <source>
        <dbReference type="ARBA" id="ARBA00022723"/>
    </source>
</evidence>
<dbReference type="CDD" id="cd01174">
    <property type="entry name" value="ribokinase"/>
    <property type="match status" value="1"/>
</dbReference>
<evidence type="ECO:0000256" key="1">
    <source>
        <dbReference type="ARBA" id="ARBA00022679"/>
    </source>
</evidence>
<keyword evidence="5 9" id="KW-0067">ATP-binding</keyword>
<reference evidence="11" key="1">
    <citation type="submission" date="2021-03" db="EMBL/GenBank/DDBJ databases">
        <authorList>
            <person name="Kanchanasin P."/>
            <person name="Saeng-In P."/>
            <person name="Phongsopitanun W."/>
            <person name="Yuki M."/>
            <person name="Kudo T."/>
            <person name="Ohkuma M."/>
            <person name="Tanasupawat S."/>
        </authorList>
    </citation>
    <scope>NUCLEOTIDE SEQUENCE</scope>
    <source>
        <strain evidence="11">GKU 128</strain>
    </source>
</reference>
<dbReference type="Gene3D" id="3.40.1190.20">
    <property type="match status" value="1"/>
</dbReference>
<evidence type="ECO:0000256" key="4">
    <source>
        <dbReference type="ARBA" id="ARBA00022777"/>
    </source>
</evidence>
<dbReference type="PANTHER" id="PTHR10584:SF166">
    <property type="entry name" value="RIBOKINASE"/>
    <property type="match status" value="1"/>
</dbReference>
<feature type="active site" description="Proton acceptor" evidence="9">
    <location>
        <position position="249"/>
    </location>
</feature>
<dbReference type="HAMAP" id="MF_01987">
    <property type="entry name" value="Ribokinase"/>
    <property type="match status" value="1"/>
</dbReference>
<comment type="activity regulation">
    <text evidence="9">Activated by a monovalent cation that binds near, but not in, the active site. The most likely occupant of the site in vivo is potassium. Ion binding induces a conformational change that may alter substrate affinity.</text>
</comment>
<evidence type="ECO:0000313" key="11">
    <source>
        <dbReference type="EMBL" id="MBO2450981.1"/>
    </source>
</evidence>
<feature type="binding site" evidence="9">
    <location>
        <position position="249"/>
    </location>
    <ligand>
        <name>substrate</name>
    </ligand>
</feature>
<comment type="function">
    <text evidence="9">Catalyzes the phosphorylation of ribose at O-5 in a reaction requiring ATP and magnesium. The resulting D-ribose-5-phosphate can then be used either for sythesis of nucleotides, histidine, and tryptophan, or as a component of the pentose phosphate pathway.</text>
</comment>
<feature type="binding site" evidence="9">
    <location>
        <position position="182"/>
    </location>
    <ligand>
        <name>ATP</name>
        <dbReference type="ChEBI" id="CHEBI:30616"/>
    </ligand>
</feature>
<evidence type="ECO:0000313" key="12">
    <source>
        <dbReference type="Proteomes" id="UP000669179"/>
    </source>
</evidence>
<dbReference type="Pfam" id="PF00294">
    <property type="entry name" value="PfkB"/>
    <property type="match status" value="1"/>
</dbReference>
<keyword evidence="4 9" id="KW-0418">Kinase</keyword>
<feature type="domain" description="Carbohydrate kinase PfkB" evidence="10">
    <location>
        <begin position="4"/>
        <end position="290"/>
    </location>
</feature>
<dbReference type="EC" id="2.7.1.15" evidence="9"/>
<feature type="binding site" evidence="9">
    <location>
        <begin position="12"/>
        <end position="14"/>
    </location>
    <ligand>
        <name>substrate</name>
    </ligand>
</feature>
<keyword evidence="7 9" id="KW-0630">Potassium</keyword>
<sequence>MGHEVVVVGSVNADLVVSVDRRPAPGETVLGSDLATYPGGKGANQAVAAARLGGRVGILARIGDDGHGELLRSALEEAGVDLAHLLVSGGPSGVALITVGPDGDNSIIVSPGANARLEPGDVPAEALAGAAVVSFQLEIPLPTVEAAARAAAEGGARVVLNLSPAAAVPDEVLALCDPLVVNEHEAAFLLGHDGAPGVPEAMARDLLDRGPRSVVITLGAQGALVADSSGVHEVPSPKVEAVDTTGAGDAFTAALCLRLARGDALADAARFAARVGAAAVRKPGAQSSYPSVGEDLPAL</sequence>
<dbReference type="GO" id="GO:0005829">
    <property type="term" value="C:cytosol"/>
    <property type="evidence" value="ECO:0007669"/>
    <property type="project" value="TreeGrafter"/>
</dbReference>
<evidence type="ECO:0000256" key="6">
    <source>
        <dbReference type="ARBA" id="ARBA00022842"/>
    </source>
</evidence>
<dbReference type="Proteomes" id="UP000669179">
    <property type="component" value="Unassembled WGS sequence"/>
</dbReference>
<feature type="binding site" evidence="9">
    <location>
        <begin position="40"/>
        <end position="44"/>
    </location>
    <ligand>
        <name>substrate</name>
    </ligand>
</feature>
<name>A0A939T3D6_9ACTN</name>
<keyword evidence="12" id="KW-1185">Reference proteome</keyword>
<feature type="binding site" evidence="9">
    <location>
        <position position="288"/>
    </location>
    <ligand>
        <name>K(+)</name>
        <dbReference type="ChEBI" id="CHEBI:29103"/>
    </ligand>
</feature>
<comment type="similarity">
    <text evidence="9">Belongs to the carbohydrate kinase PfkB family. Ribokinase subfamily.</text>
</comment>
<organism evidence="11 12">
    <name type="scientific">Actinomadura barringtoniae</name>
    <dbReference type="NCBI Taxonomy" id="1427535"/>
    <lineage>
        <taxon>Bacteria</taxon>
        <taxon>Bacillati</taxon>
        <taxon>Actinomycetota</taxon>
        <taxon>Actinomycetes</taxon>
        <taxon>Streptosporangiales</taxon>
        <taxon>Thermomonosporaceae</taxon>
        <taxon>Actinomadura</taxon>
    </lineage>
</organism>
<dbReference type="InterPro" id="IPR002139">
    <property type="entry name" value="Ribo/fructo_kinase"/>
</dbReference>
<dbReference type="GO" id="GO:0004747">
    <property type="term" value="F:ribokinase activity"/>
    <property type="evidence" value="ECO:0007669"/>
    <property type="project" value="UniProtKB-UniRule"/>
</dbReference>
<dbReference type="GO" id="GO:0005524">
    <property type="term" value="F:ATP binding"/>
    <property type="evidence" value="ECO:0007669"/>
    <property type="project" value="UniProtKB-UniRule"/>
</dbReference>
<dbReference type="GO" id="GO:0019303">
    <property type="term" value="P:D-ribose catabolic process"/>
    <property type="evidence" value="ECO:0007669"/>
    <property type="project" value="UniProtKB-UniRule"/>
</dbReference>
<comment type="pathway">
    <text evidence="9">Carbohydrate metabolism; D-ribose degradation; D-ribose 5-phosphate from beta-D-ribopyranose: step 2/2.</text>
</comment>
<comment type="subunit">
    <text evidence="9">Homodimer.</text>
</comment>
<dbReference type="AlphaFoldDB" id="A0A939T3D6"/>
<feature type="binding site" evidence="9">
    <location>
        <position position="138"/>
    </location>
    <ligand>
        <name>substrate</name>
    </ligand>
</feature>
<dbReference type="GO" id="GO:0046872">
    <property type="term" value="F:metal ion binding"/>
    <property type="evidence" value="ECO:0007669"/>
    <property type="project" value="UniProtKB-KW"/>
</dbReference>
<dbReference type="InterPro" id="IPR029056">
    <property type="entry name" value="Ribokinase-like"/>
</dbReference>
<feature type="binding site" evidence="9">
    <location>
        <begin position="217"/>
        <end position="222"/>
    </location>
    <ligand>
        <name>ATP</name>
        <dbReference type="ChEBI" id="CHEBI:30616"/>
    </ligand>
</feature>
<evidence type="ECO:0000256" key="8">
    <source>
        <dbReference type="ARBA" id="ARBA00023277"/>
    </source>
</evidence>
<comment type="catalytic activity">
    <reaction evidence="9">
        <text>D-ribose + ATP = D-ribose 5-phosphate + ADP + H(+)</text>
        <dbReference type="Rhea" id="RHEA:13697"/>
        <dbReference type="ChEBI" id="CHEBI:15378"/>
        <dbReference type="ChEBI" id="CHEBI:30616"/>
        <dbReference type="ChEBI" id="CHEBI:47013"/>
        <dbReference type="ChEBI" id="CHEBI:78346"/>
        <dbReference type="ChEBI" id="CHEBI:456216"/>
        <dbReference type="EC" id="2.7.1.15"/>
    </reaction>
</comment>
<gene>
    <name evidence="9" type="primary">rbsK</name>
    <name evidence="11" type="ORF">J4573_28055</name>
</gene>
<feature type="binding site" evidence="9">
    <location>
        <begin position="248"/>
        <end position="249"/>
    </location>
    <ligand>
        <name>ATP</name>
        <dbReference type="ChEBI" id="CHEBI:30616"/>
    </ligand>
</feature>
<dbReference type="EMBL" id="JAGEOJ010000012">
    <property type="protein sequence ID" value="MBO2450981.1"/>
    <property type="molecule type" value="Genomic_DNA"/>
</dbReference>
<comment type="cofactor">
    <cofactor evidence="9">
        <name>Mg(2+)</name>
        <dbReference type="ChEBI" id="CHEBI:18420"/>
    </cofactor>
    <text evidence="9">Requires a divalent cation, most likely magnesium in vivo, as an electrophilic catalyst to aid phosphoryl group transfer. It is the chelate of the metal and the nucleotide that is the actual substrate.</text>
</comment>
<dbReference type="PRINTS" id="PR00990">
    <property type="entry name" value="RIBOKINASE"/>
</dbReference>
<feature type="binding site" evidence="9">
    <location>
        <position position="282"/>
    </location>
    <ligand>
        <name>K(+)</name>
        <dbReference type="ChEBI" id="CHEBI:29103"/>
    </ligand>
</feature>
<dbReference type="InterPro" id="IPR011611">
    <property type="entry name" value="PfkB_dom"/>
</dbReference>
<dbReference type="InterPro" id="IPR011877">
    <property type="entry name" value="Ribokinase"/>
</dbReference>
<dbReference type="PANTHER" id="PTHR10584">
    <property type="entry name" value="SUGAR KINASE"/>
    <property type="match status" value="1"/>
</dbReference>
<protein>
    <recommendedName>
        <fullName evidence="9">Ribokinase</fullName>
        <shortName evidence="9">RK</shortName>
        <ecNumber evidence="9">2.7.1.15</ecNumber>
    </recommendedName>
</protein>
<keyword evidence="8 9" id="KW-0119">Carbohydrate metabolism</keyword>
<keyword evidence="6 9" id="KW-0460">Magnesium</keyword>
<evidence type="ECO:0000256" key="9">
    <source>
        <dbReference type="HAMAP-Rule" id="MF_01987"/>
    </source>
</evidence>
<dbReference type="SUPFAM" id="SSF53613">
    <property type="entry name" value="Ribokinase-like"/>
    <property type="match status" value="1"/>
</dbReference>
<keyword evidence="9" id="KW-0963">Cytoplasm</keyword>
<comment type="subcellular location">
    <subcellularLocation>
        <location evidence="9">Cytoplasm</location>
    </subcellularLocation>
</comment>
<comment type="caution">
    <text evidence="11">The sequence shown here is derived from an EMBL/GenBank/DDBJ whole genome shotgun (WGS) entry which is preliminary data.</text>
</comment>
<feature type="binding site" evidence="9">
    <location>
        <position position="279"/>
    </location>
    <ligand>
        <name>K(+)</name>
        <dbReference type="ChEBI" id="CHEBI:29103"/>
    </ligand>
</feature>